<comment type="similarity">
    <text evidence="1">Belongs to the SAMHD1 family.</text>
</comment>
<dbReference type="PANTHER" id="PTHR11373">
    <property type="entry name" value="DEOXYNUCLEOSIDE TRIPHOSPHATE TRIPHOSPHOHYDROLASE"/>
    <property type="match status" value="1"/>
</dbReference>
<evidence type="ECO:0000313" key="4">
    <source>
        <dbReference type="Proteomes" id="UP000018467"/>
    </source>
</evidence>
<name>A0A3B1ID92_ASTMX</name>
<dbReference type="Gene3D" id="1.10.3210.10">
    <property type="entry name" value="Hypothetical protein af1432"/>
    <property type="match status" value="1"/>
</dbReference>
<dbReference type="GeneTree" id="ENSGT00390000013867"/>
<dbReference type="Pfam" id="PF01966">
    <property type="entry name" value="HD"/>
    <property type="match status" value="1"/>
</dbReference>
<reference evidence="4" key="1">
    <citation type="submission" date="2013-03" db="EMBL/GenBank/DDBJ databases">
        <authorList>
            <person name="Jeffery W."/>
            <person name="Warren W."/>
            <person name="Wilson R.K."/>
        </authorList>
    </citation>
    <scope>NUCLEOTIDE SEQUENCE</scope>
    <source>
        <strain evidence="4">female</strain>
    </source>
</reference>
<dbReference type="InterPro" id="IPR050135">
    <property type="entry name" value="dGTPase-like"/>
</dbReference>
<dbReference type="Gene3D" id="3.30.70.2760">
    <property type="match status" value="1"/>
</dbReference>
<protein>
    <recommendedName>
        <fullName evidence="2">HD/PDEase domain-containing protein</fullName>
    </recommendedName>
</protein>
<feature type="domain" description="HD/PDEase" evidence="2">
    <location>
        <begin position="54"/>
        <end position="220"/>
    </location>
</feature>
<reference evidence="4" key="2">
    <citation type="journal article" date="2014" name="Nat. Commun.">
        <title>The cavefish genome reveals candidate genes for eye loss.</title>
        <authorList>
            <person name="McGaugh S.E."/>
            <person name="Gross J.B."/>
            <person name="Aken B."/>
            <person name="Blin M."/>
            <person name="Borowsky R."/>
            <person name="Chalopin D."/>
            <person name="Hinaux H."/>
            <person name="Jeffery W.R."/>
            <person name="Keene A."/>
            <person name="Ma L."/>
            <person name="Minx P."/>
            <person name="Murphy D."/>
            <person name="O'Quin K.E."/>
            <person name="Retaux S."/>
            <person name="Rohner N."/>
            <person name="Searle S.M."/>
            <person name="Stahl B.A."/>
            <person name="Tabin C."/>
            <person name="Volff J.N."/>
            <person name="Yoshizawa M."/>
            <person name="Warren W.C."/>
        </authorList>
    </citation>
    <scope>NUCLEOTIDE SEQUENCE [LARGE SCALE GENOMIC DNA]</scope>
    <source>
        <strain evidence="4">female</strain>
    </source>
</reference>
<proteinExistence type="inferred from homology"/>
<evidence type="ECO:0000256" key="1">
    <source>
        <dbReference type="ARBA" id="ARBA00005776"/>
    </source>
</evidence>
<organism evidence="3 4">
    <name type="scientific">Astyanax mexicanus</name>
    <name type="common">Blind cave fish</name>
    <name type="synonym">Astyanax fasciatus mexicanus</name>
    <dbReference type="NCBI Taxonomy" id="7994"/>
    <lineage>
        <taxon>Eukaryota</taxon>
        <taxon>Metazoa</taxon>
        <taxon>Chordata</taxon>
        <taxon>Craniata</taxon>
        <taxon>Vertebrata</taxon>
        <taxon>Euteleostomi</taxon>
        <taxon>Actinopterygii</taxon>
        <taxon>Neopterygii</taxon>
        <taxon>Teleostei</taxon>
        <taxon>Ostariophysi</taxon>
        <taxon>Characiformes</taxon>
        <taxon>Characoidei</taxon>
        <taxon>Acestrorhamphidae</taxon>
        <taxon>Acestrorhamphinae</taxon>
        <taxon>Astyanax</taxon>
    </lineage>
</organism>
<evidence type="ECO:0000313" key="3">
    <source>
        <dbReference type="Ensembl" id="ENSAMXP00000027888.1"/>
    </source>
</evidence>
<reference evidence="3" key="3">
    <citation type="submission" date="2025-05" db="UniProtKB">
        <authorList>
            <consortium name="Ensembl"/>
        </authorList>
    </citation>
    <scope>IDENTIFICATION</scope>
</reference>
<keyword evidence="4" id="KW-1185">Reference proteome</keyword>
<dbReference type="GO" id="GO:0008832">
    <property type="term" value="F:dGTPase activity"/>
    <property type="evidence" value="ECO:0007669"/>
    <property type="project" value="TreeGrafter"/>
</dbReference>
<dbReference type="GO" id="GO:0006203">
    <property type="term" value="P:dGTP catabolic process"/>
    <property type="evidence" value="ECO:0007669"/>
    <property type="project" value="TreeGrafter"/>
</dbReference>
<dbReference type="InterPro" id="IPR006674">
    <property type="entry name" value="HD_domain"/>
</dbReference>
<sequence>MAVQPNQVNKVFYDPVHGHIALDPLLVSIIDTPQFQRLRNIKQLGGGYFVFPGASHNRFEHSIGVAHLAGKLVQSLRTDNELNITDTDELCVKIAGLCHDLGHGPFSHVFEGFMKEENPESNWKHEEMSVRMFDYLIEENGISEIMRNEYNFTDQDFQFIRELIYTPKPPNNPNPENRQWSYTGRPQEKSYLYQIVNNQTTGIDVDKMDYFSRDCHHLGIKCNFSHERYLVFARVCIDEELGTQICIRDKEAMNMYELFHIRSYLHHNIYHHRVTKAVESMIVDALRAANERLSISAAVNDPSAYMKLTDFILQKILDLADPEHPAAPGIIERISKREVYKFIDGKVFRPNDVRHVDLAESWEEKLQAWVEHVRNKAGGHQLEFNAQDFKIMPIKINCGRNEDDPISFLRFYRRDEPNIPIQLSRDEISFLLPERFAEIKVMVFYKREDERVVDLMKRHIEALWEELQRAPENQSEVPLLN</sequence>
<dbReference type="SMART" id="SM00471">
    <property type="entry name" value="HDc"/>
    <property type="match status" value="1"/>
</dbReference>
<dbReference type="GO" id="GO:0005634">
    <property type="term" value="C:nucleus"/>
    <property type="evidence" value="ECO:0007669"/>
    <property type="project" value="TreeGrafter"/>
</dbReference>
<dbReference type="Ensembl" id="ENSAMXT00000045292.1">
    <property type="protein sequence ID" value="ENSAMXP00000041617.1"/>
    <property type="gene ID" value="ENSAMXG00000031001.1"/>
</dbReference>
<accession>A0A3B1ID92</accession>
<dbReference type="Bgee" id="ENSAMXG00000031001">
    <property type="expression patterns" value="Expressed in intestine and 3 other cell types or tissues"/>
</dbReference>
<evidence type="ECO:0000259" key="2">
    <source>
        <dbReference type="SMART" id="SM00471"/>
    </source>
</evidence>
<dbReference type="Ensembl" id="ENSAMXT00000040847.1">
    <property type="protein sequence ID" value="ENSAMXP00000027888.1"/>
    <property type="gene ID" value="ENSAMXG00000031001.1"/>
</dbReference>
<dbReference type="SUPFAM" id="SSF109604">
    <property type="entry name" value="HD-domain/PDEase-like"/>
    <property type="match status" value="1"/>
</dbReference>
<dbReference type="CDD" id="cd00077">
    <property type="entry name" value="HDc"/>
    <property type="match status" value="1"/>
</dbReference>
<dbReference type="AlphaFoldDB" id="A0A3B1ID92"/>
<dbReference type="Proteomes" id="UP000018467">
    <property type="component" value="Unassembled WGS sequence"/>
</dbReference>
<dbReference type="PANTHER" id="PTHR11373:SF4">
    <property type="entry name" value="DEOXYNUCLEOSIDE TRIPHOSPHATE TRIPHOSPHOHYDROLASE SAMHD1"/>
    <property type="match status" value="1"/>
</dbReference>
<dbReference type="InterPro" id="IPR003607">
    <property type="entry name" value="HD/PDEase_dom"/>
</dbReference>